<name>A0A7C0VDT6_UNCW3</name>
<feature type="transmembrane region" description="Helical" evidence="1">
    <location>
        <begin position="125"/>
        <end position="145"/>
    </location>
</feature>
<gene>
    <name evidence="2" type="ORF">ENF18_05655</name>
</gene>
<keyword evidence="1" id="KW-0472">Membrane</keyword>
<feature type="transmembrane region" description="Helical" evidence="1">
    <location>
        <begin position="56"/>
        <end position="76"/>
    </location>
</feature>
<sequence>MAKNIKELEKELEEEIEELEISKVPRNKKKVISFVLWLVFAVVMILLTIKFRWDKFLVGSIVFLIGILSQGIQALLGTISVVPGVGPLIVKFFAIPLVLLVNGVGNLLTFFAIKMGYKRELIDAKMLSITFMMGLLMGFVIAEMIK</sequence>
<organism evidence="2">
    <name type="scientific">candidate division WOR-3 bacterium</name>
    <dbReference type="NCBI Taxonomy" id="2052148"/>
    <lineage>
        <taxon>Bacteria</taxon>
        <taxon>Bacteria division WOR-3</taxon>
    </lineage>
</organism>
<evidence type="ECO:0000256" key="1">
    <source>
        <dbReference type="SAM" id="Phobius"/>
    </source>
</evidence>
<proteinExistence type="predicted"/>
<comment type="caution">
    <text evidence="2">The sequence shown here is derived from an EMBL/GenBank/DDBJ whole genome shotgun (WGS) entry which is preliminary data.</text>
</comment>
<reference evidence="2" key="1">
    <citation type="journal article" date="2020" name="mSystems">
        <title>Genome- and Community-Level Interaction Insights into Carbon Utilization and Element Cycling Functions of Hydrothermarchaeota in Hydrothermal Sediment.</title>
        <authorList>
            <person name="Zhou Z."/>
            <person name="Liu Y."/>
            <person name="Xu W."/>
            <person name="Pan J."/>
            <person name="Luo Z.H."/>
            <person name="Li M."/>
        </authorList>
    </citation>
    <scope>NUCLEOTIDE SEQUENCE [LARGE SCALE GENOMIC DNA]</scope>
    <source>
        <strain evidence="2">HyVt-102</strain>
    </source>
</reference>
<dbReference type="AlphaFoldDB" id="A0A7C0VDT6"/>
<accession>A0A7C0VDT6</accession>
<evidence type="ECO:0000313" key="2">
    <source>
        <dbReference type="EMBL" id="HDI83258.1"/>
    </source>
</evidence>
<feature type="transmembrane region" description="Helical" evidence="1">
    <location>
        <begin position="31"/>
        <end position="49"/>
    </location>
</feature>
<dbReference type="EMBL" id="DQWE01000269">
    <property type="protein sequence ID" value="HDI83258.1"/>
    <property type="molecule type" value="Genomic_DNA"/>
</dbReference>
<keyword evidence="1" id="KW-0812">Transmembrane</keyword>
<keyword evidence="1" id="KW-1133">Transmembrane helix</keyword>
<protein>
    <submittedName>
        <fullName evidence="2">Uncharacterized protein</fullName>
    </submittedName>
</protein>
<dbReference type="Proteomes" id="UP000885847">
    <property type="component" value="Unassembled WGS sequence"/>
</dbReference>
<feature type="transmembrane region" description="Helical" evidence="1">
    <location>
        <begin position="88"/>
        <end position="113"/>
    </location>
</feature>